<dbReference type="Gene3D" id="3.90.1140.10">
    <property type="entry name" value="Cyclic phosphodiesterase"/>
    <property type="match status" value="1"/>
</dbReference>
<dbReference type="PANTHER" id="PTHR35561">
    <property type="entry name" value="RNA 2',3'-CYCLIC PHOSPHODIESTERASE"/>
    <property type="match status" value="1"/>
</dbReference>
<gene>
    <name evidence="2" type="ORF">ACFPOB_02545</name>
</gene>
<dbReference type="PANTHER" id="PTHR35561:SF1">
    <property type="entry name" value="RNA 2',3'-CYCLIC PHOSPHODIESTERASE"/>
    <property type="match status" value="1"/>
</dbReference>
<comment type="caution">
    <text evidence="2">The sequence shown here is derived from an EMBL/GenBank/DDBJ whole genome shotgun (WGS) entry which is preliminary data.</text>
</comment>
<dbReference type="Proteomes" id="UP001596053">
    <property type="component" value="Unassembled WGS sequence"/>
</dbReference>
<keyword evidence="2" id="KW-0436">Ligase</keyword>
<dbReference type="InterPro" id="IPR009097">
    <property type="entry name" value="Cyclic_Pdiesterase"/>
</dbReference>
<name>A0ABW0ILH9_9HYPH</name>
<dbReference type="EMBL" id="JBHSLW010000005">
    <property type="protein sequence ID" value="MFC5418436.1"/>
    <property type="molecule type" value="Genomic_DNA"/>
</dbReference>
<sequence>MFYHPKIRRLSPDQFDLFGGGGNTGPAKPSLQAAGQSDAAWNSYFFAVVLPSDIARSVDALGRQLRRSMKLRGNLVGPDRYHVSLCGIGAFGEAPSGIVDRLKQIGAPIHEPRFDIFFDQAEAFGSSYGKRSLVLTASDTLPALLALQRRLHDAMLAASVPIDERFNPHITLLYDRRPVPRIDIPRLSFTVPEFVLIRSVHGARRHDHLARWSLGS</sequence>
<dbReference type="Pfam" id="PF13563">
    <property type="entry name" value="2_5_RNA_ligase2"/>
    <property type="match status" value="1"/>
</dbReference>
<protein>
    <submittedName>
        <fullName evidence="2">2'-5' RNA ligase family protein</fullName>
    </submittedName>
</protein>
<evidence type="ECO:0000313" key="2">
    <source>
        <dbReference type="EMBL" id="MFC5418436.1"/>
    </source>
</evidence>
<evidence type="ECO:0000256" key="1">
    <source>
        <dbReference type="ARBA" id="ARBA00022801"/>
    </source>
</evidence>
<keyword evidence="1" id="KW-0378">Hydrolase</keyword>
<dbReference type="RefSeq" id="WP_377795661.1">
    <property type="nucleotide sequence ID" value="NZ_JBHSLW010000005.1"/>
</dbReference>
<keyword evidence="3" id="KW-1185">Reference proteome</keyword>
<dbReference type="InterPro" id="IPR004175">
    <property type="entry name" value="RNA_CPDase"/>
</dbReference>
<accession>A0ABW0ILH9</accession>
<organism evidence="2 3">
    <name type="scientific">Bosea eneae</name>
    <dbReference type="NCBI Taxonomy" id="151454"/>
    <lineage>
        <taxon>Bacteria</taxon>
        <taxon>Pseudomonadati</taxon>
        <taxon>Pseudomonadota</taxon>
        <taxon>Alphaproteobacteria</taxon>
        <taxon>Hyphomicrobiales</taxon>
        <taxon>Boseaceae</taxon>
        <taxon>Bosea</taxon>
    </lineage>
</organism>
<dbReference type="GO" id="GO:0016874">
    <property type="term" value="F:ligase activity"/>
    <property type="evidence" value="ECO:0007669"/>
    <property type="project" value="UniProtKB-KW"/>
</dbReference>
<proteinExistence type="predicted"/>
<evidence type="ECO:0000313" key="3">
    <source>
        <dbReference type="Proteomes" id="UP001596053"/>
    </source>
</evidence>
<dbReference type="SUPFAM" id="SSF55144">
    <property type="entry name" value="LigT-like"/>
    <property type="match status" value="1"/>
</dbReference>
<reference evidence="3" key="1">
    <citation type="journal article" date="2019" name="Int. J. Syst. Evol. Microbiol.">
        <title>The Global Catalogue of Microorganisms (GCM) 10K type strain sequencing project: providing services to taxonomists for standard genome sequencing and annotation.</title>
        <authorList>
            <consortium name="The Broad Institute Genomics Platform"/>
            <consortium name="The Broad Institute Genome Sequencing Center for Infectious Disease"/>
            <person name="Wu L."/>
            <person name="Ma J."/>
        </authorList>
    </citation>
    <scope>NUCLEOTIDE SEQUENCE [LARGE SCALE GENOMIC DNA]</scope>
    <source>
        <strain evidence="3">NCAIM B.01391</strain>
    </source>
</reference>